<feature type="transmembrane region" description="Helical" evidence="1">
    <location>
        <begin position="35"/>
        <end position="54"/>
    </location>
</feature>
<evidence type="ECO:0000256" key="1">
    <source>
        <dbReference type="SAM" id="Phobius"/>
    </source>
</evidence>
<dbReference type="EMBL" id="LR134441">
    <property type="protein sequence ID" value="VEH97238.1"/>
    <property type="molecule type" value="Genomic_DNA"/>
</dbReference>
<dbReference type="Proteomes" id="UP000028349">
    <property type="component" value="Unassembled WGS sequence"/>
</dbReference>
<feature type="transmembrane region" description="Helical" evidence="1">
    <location>
        <begin position="66"/>
        <end position="84"/>
    </location>
</feature>
<dbReference type="EMBL" id="JPEP01000002">
    <property type="protein sequence ID" value="KEY19524.1"/>
    <property type="molecule type" value="Genomic_DNA"/>
</dbReference>
<accession>A0A448NP53</accession>
<sequence>MLEWNRSVVSIIQLLLVIAFFLLLLFKRKKLGKGIIYLIISSCIVVIIDTFLFFTILNNPKFNSTPVYTIGMNLFVFLLFFCYFRKILQTKVFRAINLILILVFLASFLSFAIFSETFFTQFSIKFYVIEVVILMCNIYLVLNETFNSDKILNIKLYYPFWACIGLMSTYLGVTPLLIISNTASETMNINIFFIILFVVNLIGYSILITGIFYAKNINSNK</sequence>
<evidence type="ECO:0000313" key="4">
    <source>
        <dbReference type="Proteomes" id="UP000028349"/>
    </source>
</evidence>
<evidence type="ECO:0000313" key="3">
    <source>
        <dbReference type="EMBL" id="VEH97238.1"/>
    </source>
</evidence>
<evidence type="ECO:0000313" key="5">
    <source>
        <dbReference type="Proteomes" id="UP000270036"/>
    </source>
</evidence>
<dbReference type="KEGG" id="cant:NCTC13489_00756"/>
<protein>
    <submittedName>
        <fullName evidence="3">Uncharacterized protein</fullName>
    </submittedName>
</protein>
<feature type="transmembrane region" description="Helical" evidence="1">
    <location>
        <begin position="158"/>
        <end position="179"/>
    </location>
</feature>
<feature type="transmembrane region" description="Helical" evidence="1">
    <location>
        <begin position="191"/>
        <end position="214"/>
    </location>
</feature>
<keyword evidence="1" id="KW-0812">Transmembrane</keyword>
<feature type="transmembrane region" description="Helical" evidence="1">
    <location>
        <begin position="126"/>
        <end position="146"/>
    </location>
</feature>
<reference evidence="3 5" key="2">
    <citation type="submission" date="2018-12" db="EMBL/GenBank/DDBJ databases">
        <authorList>
            <consortium name="Pathogen Informatics"/>
        </authorList>
    </citation>
    <scope>NUCLEOTIDE SEQUENCE [LARGE SCALE GENOMIC DNA]</scope>
    <source>
        <strain evidence="3 5">NCTC13489</strain>
    </source>
</reference>
<dbReference type="Proteomes" id="UP000270036">
    <property type="component" value="Chromosome"/>
</dbReference>
<feature type="transmembrane region" description="Helical" evidence="1">
    <location>
        <begin position="96"/>
        <end position="114"/>
    </location>
</feature>
<keyword evidence="1" id="KW-1133">Transmembrane helix</keyword>
<gene>
    <name evidence="2" type="ORF">HY04_14115</name>
    <name evidence="3" type="ORF">NCTC13489_00756</name>
</gene>
<keyword evidence="1" id="KW-0472">Membrane</keyword>
<feature type="transmembrane region" description="Helical" evidence="1">
    <location>
        <begin position="6"/>
        <end position="26"/>
    </location>
</feature>
<name>A0A448NP53_9FLAO</name>
<evidence type="ECO:0000313" key="2">
    <source>
        <dbReference type="EMBL" id="KEY19524.1"/>
    </source>
</evidence>
<proteinExistence type="predicted"/>
<keyword evidence="4" id="KW-1185">Reference proteome</keyword>
<dbReference type="AlphaFoldDB" id="A0A448NP53"/>
<reference evidence="2 4" key="1">
    <citation type="submission" date="2014-07" db="EMBL/GenBank/DDBJ databases">
        <authorList>
            <person name="Pisani N.G."/>
            <person name="Newman J.D."/>
        </authorList>
    </citation>
    <scope>NUCLEOTIDE SEQUENCE [LARGE SCALE GENOMIC DNA]</scope>
    <source>
        <strain evidence="2 4">LMG 24720</strain>
    </source>
</reference>
<organism evidence="3 5">
    <name type="scientific">Kaistella antarctica</name>
    <dbReference type="NCBI Taxonomy" id="266748"/>
    <lineage>
        <taxon>Bacteria</taxon>
        <taxon>Pseudomonadati</taxon>
        <taxon>Bacteroidota</taxon>
        <taxon>Flavobacteriia</taxon>
        <taxon>Flavobacteriales</taxon>
        <taxon>Weeksellaceae</taxon>
        <taxon>Chryseobacterium group</taxon>
        <taxon>Kaistella</taxon>
    </lineage>
</organism>
<dbReference type="STRING" id="266748.HY04_14115"/>